<dbReference type="SUPFAM" id="SSF46689">
    <property type="entry name" value="Homeodomain-like"/>
    <property type="match status" value="1"/>
</dbReference>
<evidence type="ECO:0000256" key="10">
    <source>
        <dbReference type="SAM" id="SignalP"/>
    </source>
</evidence>
<feature type="chain" id="PRO_5023007314" description="histidine kinase" evidence="10">
    <location>
        <begin position="20"/>
        <end position="1363"/>
    </location>
</feature>
<evidence type="ECO:0000256" key="8">
    <source>
        <dbReference type="ARBA" id="ARBA00023163"/>
    </source>
</evidence>
<dbReference type="SUPFAM" id="SSF63829">
    <property type="entry name" value="Calcium-dependent phosphotriesterase"/>
    <property type="match status" value="2"/>
</dbReference>
<feature type="domain" description="HTH araC/xylS-type" evidence="11">
    <location>
        <begin position="1264"/>
        <end position="1363"/>
    </location>
</feature>
<dbReference type="Gene3D" id="1.10.10.60">
    <property type="entry name" value="Homeodomain-like"/>
    <property type="match status" value="1"/>
</dbReference>
<dbReference type="InterPro" id="IPR003594">
    <property type="entry name" value="HATPase_dom"/>
</dbReference>
<dbReference type="InterPro" id="IPR011006">
    <property type="entry name" value="CheY-like_superfamily"/>
</dbReference>
<feature type="domain" description="Response regulatory" evidence="13">
    <location>
        <begin position="1112"/>
        <end position="1231"/>
    </location>
</feature>
<dbReference type="SMART" id="SM00342">
    <property type="entry name" value="HTH_ARAC"/>
    <property type="match status" value="1"/>
</dbReference>
<dbReference type="Pfam" id="PF00512">
    <property type="entry name" value="HisKA"/>
    <property type="match status" value="1"/>
</dbReference>
<dbReference type="InterPro" id="IPR009057">
    <property type="entry name" value="Homeodomain-like_sf"/>
</dbReference>
<feature type="modified residue" description="4-aspartylphosphate" evidence="9">
    <location>
        <position position="1164"/>
    </location>
</feature>
<dbReference type="CDD" id="cd17574">
    <property type="entry name" value="REC_OmpR"/>
    <property type="match status" value="1"/>
</dbReference>
<protein>
    <recommendedName>
        <fullName evidence="2">histidine kinase</fullName>
        <ecNumber evidence="2">2.7.13.3</ecNumber>
    </recommendedName>
</protein>
<dbReference type="PROSITE" id="PS00041">
    <property type="entry name" value="HTH_ARAC_FAMILY_1"/>
    <property type="match status" value="1"/>
</dbReference>
<evidence type="ECO:0000259" key="13">
    <source>
        <dbReference type="PROSITE" id="PS50110"/>
    </source>
</evidence>
<dbReference type="SUPFAM" id="SSF52172">
    <property type="entry name" value="CheY-like"/>
    <property type="match status" value="1"/>
</dbReference>
<dbReference type="Pfam" id="PF02518">
    <property type="entry name" value="HATPase_c"/>
    <property type="match status" value="1"/>
</dbReference>
<feature type="domain" description="Histidine kinase" evidence="12">
    <location>
        <begin position="863"/>
        <end position="1081"/>
    </location>
</feature>
<evidence type="ECO:0000256" key="6">
    <source>
        <dbReference type="ARBA" id="ARBA00023015"/>
    </source>
</evidence>
<dbReference type="Proteomes" id="UP000321907">
    <property type="component" value="Unassembled WGS sequence"/>
</dbReference>
<dbReference type="InterPro" id="IPR036097">
    <property type="entry name" value="HisK_dim/P_sf"/>
</dbReference>
<dbReference type="SMART" id="SM00388">
    <property type="entry name" value="HisKA"/>
    <property type="match status" value="1"/>
</dbReference>
<dbReference type="InterPro" id="IPR015943">
    <property type="entry name" value="WD40/YVTN_repeat-like_dom_sf"/>
</dbReference>
<dbReference type="GO" id="GO:0000155">
    <property type="term" value="F:phosphorelay sensor kinase activity"/>
    <property type="evidence" value="ECO:0007669"/>
    <property type="project" value="InterPro"/>
</dbReference>
<dbReference type="InterPro" id="IPR011110">
    <property type="entry name" value="Reg_prop"/>
</dbReference>
<evidence type="ECO:0000256" key="2">
    <source>
        <dbReference type="ARBA" id="ARBA00012438"/>
    </source>
</evidence>
<name>A0A5C7FY67_9BACT</name>
<dbReference type="SMART" id="SM00387">
    <property type="entry name" value="HATPase_c"/>
    <property type="match status" value="1"/>
</dbReference>
<dbReference type="GO" id="GO:0043565">
    <property type="term" value="F:sequence-specific DNA binding"/>
    <property type="evidence" value="ECO:0007669"/>
    <property type="project" value="InterPro"/>
</dbReference>
<keyword evidence="10" id="KW-0732">Signal</keyword>
<dbReference type="EC" id="2.7.13.3" evidence="2"/>
<dbReference type="CDD" id="cd16922">
    <property type="entry name" value="HATPase_EvgS-ArcB-TorS-like"/>
    <property type="match status" value="1"/>
</dbReference>
<dbReference type="RefSeq" id="WP_147929003.1">
    <property type="nucleotide sequence ID" value="NZ_VOXD01000002.1"/>
</dbReference>
<dbReference type="PANTHER" id="PTHR43547">
    <property type="entry name" value="TWO-COMPONENT HISTIDINE KINASE"/>
    <property type="match status" value="1"/>
</dbReference>
<dbReference type="InterPro" id="IPR003661">
    <property type="entry name" value="HisK_dim/P_dom"/>
</dbReference>
<reference evidence="14 15" key="1">
    <citation type="submission" date="2019-08" db="EMBL/GenBank/DDBJ databases">
        <title>Lewinella sp. strain SSH13 Genome sequencing and assembly.</title>
        <authorList>
            <person name="Kim I."/>
        </authorList>
    </citation>
    <scope>NUCLEOTIDE SEQUENCE [LARGE SCALE GENOMIC DNA]</scope>
    <source>
        <strain evidence="14 15">SSH13</strain>
    </source>
</reference>
<evidence type="ECO:0000256" key="7">
    <source>
        <dbReference type="ARBA" id="ARBA00023125"/>
    </source>
</evidence>
<dbReference type="InterPro" id="IPR005467">
    <property type="entry name" value="His_kinase_dom"/>
</dbReference>
<dbReference type="InterPro" id="IPR018060">
    <property type="entry name" value="HTH_AraC"/>
</dbReference>
<dbReference type="Gene3D" id="1.10.287.130">
    <property type="match status" value="1"/>
</dbReference>
<organism evidence="14 15">
    <name type="scientific">Neolewinella aurantiaca</name>
    <dbReference type="NCBI Taxonomy" id="2602767"/>
    <lineage>
        <taxon>Bacteria</taxon>
        <taxon>Pseudomonadati</taxon>
        <taxon>Bacteroidota</taxon>
        <taxon>Saprospiria</taxon>
        <taxon>Saprospirales</taxon>
        <taxon>Lewinellaceae</taxon>
        <taxon>Neolewinella</taxon>
    </lineage>
</organism>
<dbReference type="EMBL" id="VOXD01000002">
    <property type="protein sequence ID" value="TXF91463.1"/>
    <property type="molecule type" value="Genomic_DNA"/>
</dbReference>
<keyword evidence="15" id="KW-1185">Reference proteome</keyword>
<dbReference type="Pfam" id="PF07494">
    <property type="entry name" value="Reg_prop"/>
    <property type="match status" value="1"/>
</dbReference>
<dbReference type="PROSITE" id="PS01124">
    <property type="entry name" value="HTH_ARAC_FAMILY_2"/>
    <property type="match status" value="1"/>
</dbReference>
<dbReference type="InterPro" id="IPR011041">
    <property type="entry name" value="Quinoprot_gluc/sorb_DH_b-prop"/>
</dbReference>
<dbReference type="FunFam" id="3.30.565.10:FF:000006">
    <property type="entry name" value="Sensor histidine kinase WalK"/>
    <property type="match status" value="1"/>
</dbReference>
<comment type="catalytic activity">
    <reaction evidence="1">
        <text>ATP + protein L-histidine = ADP + protein N-phospho-L-histidine.</text>
        <dbReference type="EC" id="2.7.13.3"/>
    </reaction>
</comment>
<comment type="caution">
    <text evidence="14">The sequence shown here is derived from an EMBL/GenBank/DDBJ whole genome shotgun (WGS) entry which is preliminary data.</text>
</comment>
<dbReference type="PROSITE" id="PS50109">
    <property type="entry name" value="HIS_KIN"/>
    <property type="match status" value="1"/>
</dbReference>
<dbReference type="SUPFAM" id="SSF50952">
    <property type="entry name" value="Soluble quinoprotein glucose dehydrogenase"/>
    <property type="match status" value="1"/>
</dbReference>
<evidence type="ECO:0000256" key="4">
    <source>
        <dbReference type="ARBA" id="ARBA00022679"/>
    </source>
</evidence>
<keyword evidence="3 9" id="KW-0597">Phosphoprotein</keyword>
<proteinExistence type="predicted"/>
<evidence type="ECO:0000259" key="11">
    <source>
        <dbReference type="PROSITE" id="PS01124"/>
    </source>
</evidence>
<dbReference type="PRINTS" id="PR00344">
    <property type="entry name" value="BCTRLSENSOR"/>
</dbReference>
<dbReference type="InterPro" id="IPR001789">
    <property type="entry name" value="Sig_transdc_resp-reg_receiver"/>
</dbReference>
<dbReference type="Pfam" id="PF00072">
    <property type="entry name" value="Response_reg"/>
    <property type="match status" value="1"/>
</dbReference>
<feature type="signal peptide" evidence="10">
    <location>
        <begin position="1"/>
        <end position="19"/>
    </location>
</feature>
<dbReference type="SUPFAM" id="SSF47384">
    <property type="entry name" value="Homodimeric domain of signal transducing histidine kinase"/>
    <property type="match status" value="1"/>
</dbReference>
<dbReference type="InterPro" id="IPR036890">
    <property type="entry name" value="HATPase_C_sf"/>
</dbReference>
<keyword evidence="4" id="KW-0808">Transferase</keyword>
<evidence type="ECO:0000313" key="15">
    <source>
        <dbReference type="Proteomes" id="UP000321907"/>
    </source>
</evidence>
<accession>A0A5C7FY67</accession>
<dbReference type="InterPro" id="IPR018062">
    <property type="entry name" value="HTH_AraC-typ_CS"/>
</dbReference>
<evidence type="ECO:0000256" key="3">
    <source>
        <dbReference type="ARBA" id="ARBA00022553"/>
    </source>
</evidence>
<sequence>MPLKRSLLFCLFYSLAVLSMDGQTYTVKTEHFTTKDGLSHNAVNSLYEDSRGLLWLATRYGVNRFDGHNFRFFTKEDHNIHSNNVQQVFEDHDGVLWLMNGMDGFRIASFGEKWAYTIFDPYLEKAISVSEYLPEELQGLLEDVKLYGQYPNGDLFFINTDLELINYRAKDDYTVRQLPAELAGRDLVRGIPLSDSLLLLTSDHFKADPGKVNLVTRQGKMVPDVVPYNFNAPAGYTLPQYFPMQQANDEPFWQLQDDQGKSGFYMKVENGHRVFNDLRTILPQLANESDIVLSHIGGPDDHYFVRTAEGTLMLKPDSDESTSLPGVDLGRYSFTDRMGNLYAINQRTGLFKYTFIPNLFVRLDSPGRNYRGMTLDAENRLWVAMDRGAKVKPYHNSSTGGGVFLTQNRTVYRDDSGAIWEGITRPDGDGIPRKQFLMRHSGEKYSQTDTFSLNRPVHSGIWEIWQDPENGSIWSANTQGFVFRTNPQTKKSTVLPFINDPRWEAVNLVYGFVRSGDGALWLSTNGGLFKLDGKDQITAVYSADQTGEYYLPASSVHHLYIDSAGVFWISSGDAGLLKWSPEGAFPMVQYTLSDGFPSMVMHASYEDSLGYLWIPTEDGIVQFHKETEYVNVFREADGTSDSEYNRISHYQHNDGYLYFGGQKGITRFHPRDFHRQQRLVQEESYINLIDVARYDVVAEREESVSSEVIKQGEALVLSPGKPRATLRFLEQYSPGASCFIEGEFRGTGTQPLQVKNGAMLLADLPYGQHRLRLEARTIEGKLLEQKDIEVIMKRPFYLTFWFLSLFVVATIALARGIAWLENRRLRGLVTERTQQIERDKTIIAQQADELRQLDELKSRFFTNVSHELRTPLTLIMAPVNRLLKHPGLPPDTFHSLRRANNSGRQLQQLIDDILDLSKLEDGRLEVFREPTRLLLFLRRAVMEYESLALQYGNELSFLSGIGDQTVGDIDQAKVKTIVQNLVSNAIKFTPAGGAIEVRAEFAEDTLRFTVADTGPGIDERDLPFLFDRFYQARHGNNPVEGGTGIGLSICQELAALMAGKLEVESTLGEGTRFHCSLPTALSEQAEPVIDSAAVPETLPVGPLPVGKPEVSSILLVEDNPELREYIVEVLAGEFVVRTATNGRLALDLLQAAAPEELPDLILTDVMMPVMDGLTLLRHLKKSPLLASLPVIVLSARSARSDRLNALRIGIDDYILKPFEEDELKQRMRNLLTNVAARSGAAATDYAADKADTKPLNREDEAWLLKVSALVKENMKDEKFGNEELARLLFVSSRTLSRRTKSITGLTLNKFILEIRLEAARSLLESRPRPTLGAVAAEVGFKKASYFSTRFRERYGVLPSEYAC</sequence>
<dbReference type="Pfam" id="PF12833">
    <property type="entry name" value="HTH_18"/>
    <property type="match status" value="1"/>
</dbReference>
<keyword evidence="8" id="KW-0804">Transcription</keyword>
<evidence type="ECO:0000256" key="5">
    <source>
        <dbReference type="ARBA" id="ARBA00022777"/>
    </source>
</evidence>
<dbReference type="PANTHER" id="PTHR43547:SF2">
    <property type="entry name" value="HYBRID SIGNAL TRANSDUCTION HISTIDINE KINASE C"/>
    <property type="match status" value="1"/>
</dbReference>
<dbReference type="Gene3D" id="2.130.10.10">
    <property type="entry name" value="YVTN repeat-like/Quinoprotein amine dehydrogenase"/>
    <property type="match status" value="2"/>
</dbReference>
<dbReference type="PROSITE" id="PS50110">
    <property type="entry name" value="RESPONSE_REGULATORY"/>
    <property type="match status" value="1"/>
</dbReference>
<keyword evidence="5" id="KW-0418">Kinase</keyword>
<keyword evidence="6" id="KW-0805">Transcription regulation</keyword>
<dbReference type="OrthoDB" id="9797097at2"/>
<dbReference type="SUPFAM" id="SSF55874">
    <property type="entry name" value="ATPase domain of HSP90 chaperone/DNA topoisomerase II/histidine kinase"/>
    <property type="match status" value="1"/>
</dbReference>
<dbReference type="InterPro" id="IPR004358">
    <property type="entry name" value="Sig_transdc_His_kin-like_C"/>
</dbReference>
<evidence type="ECO:0000256" key="1">
    <source>
        <dbReference type="ARBA" id="ARBA00000085"/>
    </source>
</evidence>
<dbReference type="Gene3D" id="3.40.50.2300">
    <property type="match status" value="1"/>
</dbReference>
<gene>
    <name evidence="14" type="ORF">FUA23_01855</name>
</gene>
<dbReference type="GO" id="GO:0003700">
    <property type="term" value="F:DNA-binding transcription factor activity"/>
    <property type="evidence" value="ECO:0007669"/>
    <property type="project" value="InterPro"/>
</dbReference>
<keyword evidence="7" id="KW-0238">DNA-binding</keyword>
<dbReference type="SMART" id="SM00448">
    <property type="entry name" value="REC"/>
    <property type="match status" value="1"/>
</dbReference>
<evidence type="ECO:0000313" key="14">
    <source>
        <dbReference type="EMBL" id="TXF91463.1"/>
    </source>
</evidence>
<dbReference type="CDD" id="cd00082">
    <property type="entry name" value="HisKA"/>
    <property type="match status" value="1"/>
</dbReference>
<evidence type="ECO:0000256" key="9">
    <source>
        <dbReference type="PROSITE-ProRule" id="PRU00169"/>
    </source>
</evidence>
<dbReference type="Gene3D" id="3.30.565.10">
    <property type="entry name" value="Histidine kinase-like ATPase, C-terminal domain"/>
    <property type="match status" value="1"/>
</dbReference>
<evidence type="ECO:0000259" key="12">
    <source>
        <dbReference type="PROSITE" id="PS50109"/>
    </source>
</evidence>